<evidence type="ECO:0000313" key="6">
    <source>
        <dbReference type="Proteomes" id="UP000032544"/>
    </source>
</evidence>
<organism evidence="5 6">
    <name type="scientific">Draconibacterium sediminis</name>
    <dbReference type="NCBI Taxonomy" id="1544798"/>
    <lineage>
        <taxon>Bacteria</taxon>
        <taxon>Pseudomonadati</taxon>
        <taxon>Bacteroidota</taxon>
        <taxon>Bacteroidia</taxon>
        <taxon>Marinilabiliales</taxon>
        <taxon>Prolixibacteraceae</taxon>
        <taxon>Draconibacterium</taxon>
    </lineage>
</organism>
<dbReference type="PANTHER" id="PTHR44688:SF16">
    <property type="entry name" value="DNA-BINDING TRANSCRIPTIONAL ACTIVATOR DEVR_DOSR"/>
    <property type="match status" value="1"/>
</dbReference>
<dbReference type="PRINTS" id="PR00038">
    <property type="entry name" value="HTHLUXR"/>
</dbReference>
<keyword evidence="1" id="KW-0805">Transcription regulation</keyword>
<dbReference type="Proteomes" id="UP000032544">
    <property type="component" value="Unassembled WGS sequence"/>
</dbReference>
<keyword evidence="2" id="KW-0238">DNA-binding</keyword>
<dbReference type="SMART" id="SM00421">
    <property type="entry name" value="HTH_LUXR"/>
    <property type="match status" value="1"/>
</dbReference>
<comment type="caution">
    <text evidence="5">The sequence shown here is derived from an EMBL/GenBank/DDBJ whole genome shotgun (WGS) entry which is preliminary data.</text>
</comment>
<dbReference type="GO" id="GO:0003677">
    <property type="term" value="F:DNA binding"/>
    <property type="evidence" value="ECO:0007669"/>
    <property type="project" value="UniProtKB-KW"/>
</dbReference>
<evidence type="ECO:0000259" key="4">
    <source>
        <dbReference type="PROSITE" id="PS50043"/>
    </source>
</evidence>
<dbReference type="PROSITE" id="PS00622">
    <property type="entry name" value="HTH_LUXR_1"/>
    <property type="match status" value="1"/>
</dbReference>
<dbReference type="Pfam" id="PF00196">
    <property type="entry name" value="GerE"/>
    <property type="match status" value="1"/>
</dbReference>
<evidence type="ECO:0000256" key="1">
    <source>
        <dbReference type="ARBA" id="ARBA00023015"/>
    </source>
</evidence>
<sequence>MHNKLNHLYTQRLNHQKSHQLAITDEDYESIRPKIEMIKRLAEIESSIYAVFDLHKNSYLLQSKEQMELFGIADHEDQSIDFELHYKRIHPDDLAFVLETDNLQHRFFSTLPFHEKKNYKLVYDFRTQNADGIYVRHMHQSIPLEQDQNGKTWLTLVISHPMSERAPNEKPQRRMINIKTGELHLFNNVDGESSGMVLTKREKEVLLLISRGYDSYNIADKMQISINTVNNHRQNILRKTKTENATQSVLYAKRIGII</sequence>
<feature type="domain" description="HTH luxR-type" evidence="4">
    <location>
        <begin position="191"/>
        <end position="256"/>
    </location>
</feature>
<dbReference type="EMBL" id="JRHC01000007">
    <property type="protein sequence ID" value="KJF42092.1"/>
    <property type="molecule type" value="Genomic_DNA"/>
</dbReference>
<dbReference type="InterPro" id="IPR036388">
    <property type="entry name" value="WH-like_DNA-bd_sf"/>
</dbReference>
<dbReference type="STRING" id="1544798.LH29_22735"/>
<dbReference type="CDD" id="cd06170">
    <property type="entry name" value="LuxR_C_like"/>
    <property type="match status" value="1"/>
</dbReference>
<gene>
    <name evidence="5" type="ORF">LH29_22735</name>
</gene>
<accession>A0A0D8J5A6</accession>
<evidence type="ECO:0000256" key="2">
    <source>
        <dbReference type="ARBA" id="ARBA00023125"/>
    </source>
</evidence>
<proteinExistence type="predicted"/>
<protein>
    <recommendedName>
        <fullName evidence="4">HTH luxR-type domain-containing protein</fullName>
    </recommendedName>
</protein>
<dbReference type="Gene3D" id="1.10.10.10">
    <property type="entry name" value="Winged helix-like DNA-binding domain superfamily/Winged helix DNA-binding domain"/>
    <property type="match status" value="1"/>
</dbReference>
<keyword evidence="3" id="KW-0804">Transcription</keyword>
<dbReference type="PROSITE" id="PS50043">
    <property type="entry name" value="HTH_LUXR_2"/>
    <property type="match status" value="1"/>
</dbReference>
<name>A0A0D8J5A6_9BACT</name>
<dbReference type="SUPFAM" id="SSF46894">
    <property type="entry name" value="C-terminal effector domain of the bipartite response regulators"/>
    <property type="match status" value="1"/>
</dbReference>
<evidence type="ECO:0000256" key="3">
    <source>
        <dbReference type="ARBA" id="ARBA00023163"/>
    </source>
</evidence>
<dbReference type="AlphaFoldDB" id="A0A0D8J5A6"/>
<dbReference type="GO" id="GO:0006355">
    <property type="term" value="P:regulation of DNA-templated transcription"/>
    <property type="evidence" value="ECO:0007669"/>
    <property type="project" value="InterPro"/>
</dbReference>
<reference evidence="5 6" key="1">
    <citation type="submission" date="2014-09" db="EMBL/GenBank/DDBJ databases">
        <title>Draft Genome Sequence of Draconibacterium sp. JN14CK-3.</title>
        <authorList>
            <person name="Dong C."/>
            <person name="Lai Q."/>
            <person name="Shao Z."/>
        </authorList>
    </citation>
    <scope>NUCLEOTIDE SEQUENCE [LARGE SCALE GENOMIC DNA]</scope>
    <source>
        <strain evidence="5 6">JN14CK-3</strain>
    </source>
</reference>
<dbReference type="InterPro" id="IPR016032">
    <property type="entry name" value="Sig_transdc_resp-reg_C-effctor"/>
</dbReference>
<dbReference type="PANTHER" id="PTHR44688">
    <property type="entry name" value="DNA-BINDING TRANSCRIPTIONAL ACTIVATOR DEVR_DOSR"/>
    <property type="match status" value="1"/>
</dbReference>
<evidence type="ECO:0000313" key="5">
    <source>
        <dbReference type="EMBL" id="KJF42092.1"/>
    </source>
</evidence>
<dbReference type="OrthoDB" id="965844at2"/>
<dbReference type="InterPro" id="IPR000792">
    <property type="entry name" value="Tscrpt_reg_LuxR_C"/>
</dbReference>
<dbReference type="Gene3D" id="3.30.450.20">
    <property type="entry name" value="PAS domain"/>
    <property type="match status" value="1"/>
</dbReference>
<keyword evidence="6" id="KW-1185">Reference proteome</keyword>